<evidence type="ECO:0000256" key="6">
    <source>
        <dbReference type="SAM" id="MobiDB-lite"/>
    </source>
</evidence>
<accession>A2I480</accession>
<evidence type="ECO:0000256" key="4">
    <source>
        <dbReference type="ARBA" id="ARBA00022553"/>
    </source>
</evidence>
<evidence type="ECO:0000256" key="2">
    <source>
        <dbReference type="ARBA" id="ARBA00004496"/>
    </source>
</evidence>
<proteinExistence type="evidence at transcript level"/>
<dbReference type="EMBL" id="EF070583">
    <property type="protein sequence ID" value="ABM55649.1"/>
    <property type="molecule type" value="mRNA"/>
</dbReference>
<dbReference type="GO" id="GO:0005737">
    <property type="term" value="C:cytoplasm"/>
    <property type="evidence" value="ECO:0007669"/>
    <property type="project" value="UniProtKB-SubCell"/>
</dbReference>
<evidence type="ECO:0000256" key="1">
    <source>
        <dbReference type="ARBA" id="ARBA00004123"/>
    </source>
</evidence>
<sequence length="152" mass="15764">MATYAAYRHIELDKVGAGKKRVLKPPGGGSSDIFGKDGSNDEKPVIRKKSGQSSSIVLNDDVSPAPAENGHAKQGTCNERLFGPPLELNGTNSVAKTNGEILTNGKDHTDAPKTNGESLTNGKGGGFEAPKPATNAAPRQRVPPGGFSSGLW</sequence>
<keyword evidence="5" id="KW-0539">Nucleus</keyword>
<comment type="subcellular location">
    <subcellularLocation>
        <location evidence="2">Cytoplasm</location>
    </subcellularLocation>
    <subcellularLocation>
        <location evidence="1">Nucleus</location>
    </subcellularLocation>
</comment>
<keyword evidence="3" id="KW-0963">Cytoplasm</keyword>
<feature type="compositionally biased region" description="Basic and acidic residues" evidence="6">
    <location>
        <begin position="34"/>
        <end position="45"/>
    </location>
</feature>
<protein>
    <submittedName>
        <fullName evidence="7">Uncharacterized protein</fullName>
    </submittedName>
</protein>
<evidence type="ECO:0000256" key="5">
    <source>
        <dbReference type="ARBA" id="ARBA00023242"/>
    </source>
</evidence>
<keyword evidence="4" id="KW-0597">Phosphoprotein</keyword>
<name>A2I480_MACHI</name>
<reference evidence="7" key="1">
    <citation type="submission" date="2006-10" db="EMBL/GenBank/DDBJ databases">
        <title>Expressed genes of the pink hibiscus mealybug, Maconellicoccus hirsutus.</title>
        <authorList>
            <person name="Hunter W.B."/>
            <person name="Hunnicutt L.E."/>
        </authorList>
    </citation>
    <scope>NUCLEOTIDE SEQUENCE</scope>
</reference>
<organism evidence="7">
    <name type="scientific">Maconellicoccus hirsutus</name>
    <name type="common">Pink hibiscus mealybug</name>
    <dbReference type="NCBI Taxonomy" id="177089"/>
    <lineage>
        <taxon>Eukaryota</taxon>
        <taxon>Metazoa</taxon>
        <taxon>Ecdysozoa</taxon>
        <taxon>Arthropoda</taxon>
        <taxon>Hexapoda</taxon>
        <taxon>Insecta</taxon>
        <taxon>Pterygota</taxon>
        <taxon>Neoptera</taxon>
        <taxon>Paraneoptera</taxon>
        <taxon>Hemiptera</taxon>
        <taxon>Sternorrhyncha</taxon>
        <taxon>Coccoidea</taxon>
        <taxon>Pseudococcidae</taxon>
        <taxon>Maconellicoccus</taxon>
    </lineage>
</organism>
<dbReference type="AlphaFoldDB" id="A2I480"/>
<dbReference type="Pfam" id="PF17054">
    <property type="entry name" value="JUPITER"/>
    <property type="match status" value="1"/>
</dbReference>
<evidence type="ECO:0000256" key="3">
    <source>
        <dbReference type="ARBA" id="ARBA00022490"/>
    </source>
</evidence>
<feature type="region of interest" description="Disordered" evidence="6">
    <location>
        <begin position="18"/>
        <end position="152"/>
    </location>
</feature>
<evidence type="ECO:0000313" key="7">
    <source>
        <dbReference type="EMBL" id="ABM55649.1"/>
    </source>
</evidence>
<dbReference type="InterPro" id="IPR033335">
    <property type="entry name" value="JUPITER"/>
</dbReference>
<dbReference type="GO" id="GO:0005634">
    <property type="term" value="C:nucleus"/>
    <property type="evidence" value="ECO:0007669"/>
    <property type="project" value="UniProtKB-SubCell"/>
</dbReference>